<protein>
    <recommendedName>
        <fullName evidence="5">Protein-lysine N-methyltransferase EFM4</fullName>
        <ecNumber evidence="5">2.1.1.-</ecNumber>
    </recommendedName>
    <alternativeName>
        <fullName evidence="5">Elongation factor methyltransferase 4</fullName>
    </alternativeName>
</protein>
<dbReference type="PANTHER" id="PTHR12843:SF5">
    <property type="entry name" value="EEF1A LYSINE METHYLTRANSFERASE 2"/>
    <property type="match status" value="1"/>
</dbReference>
<accession>A0A8H3UER0</accession>
<comment type="caution">
    <text evidence="8">The sequence shown here is derived from an EMBL/GenBank/DDBJ whole genome shotgun (WGS) entry which is preliminary data.</text>
</comment>
<keyword evidence="4 5" id="KW-0949">S-adenosyl-L-methionine</keyword>
<keyword evidence="2 5" id="KW-0489">Methyltransferase</keyword>
<dbReference type="Pfam" id="PF13847">
    <property type="entry name" value="Methyltransf_31"/>
    <property type="match status" value="1"/>
</dbReference>
<proteinExistence type="inferred from homology"/>
<dbReference type="EC" id="2.1.1.-" evidence="5"/>
<comment type="function">
    <text evidence="5">S-adenosyl-L-methionine-dependent protein-lysine N-methyltransferase that mono- and dimethylates elongation factor 1-alpha at 'Lys-316'. May play a role in intracellular transport.</text>
</comment>
<name>A0A8H3UER0_VENIN</name>
<keyword evidence="5" id="KW-0813">Transport</keyword>
<dbReference type="EMBL" id="WNWS01000375">
    <property type="protein sequence ID" value="KAE9969211.1"/>
    <property type="molecule type" value="Genomic_DNA"/>
</dbReference>
<dbReference type="GO" id="GO:0016192">
    <property type="term" value="P:vesicle-mediated transport"/>
    <property type="evidence" value="ECO:0007669"/>
    <property type="project" value="UniProtKB-UniRule"/>
</dbReference>
<dbReference type="Proteomes" id="UP000447873">
    <property type="component" value="Unassembled WGS sequence"/>
</dbReference>
<evidence type="ECO:0000256" key="5">
    <source>
        <dbReference type="HAMAP-Rule" id="MF_03188"/>
    </source>
</evidence>
<evidence type="ECO:0000313" key="10">
    <source>
        <dbReference type="Proteomes" id="UP000447873"/>
    </source>
</evidence>
<keyword evidence="11" id="KW-1185">Reference proteome</keyword>
<evidence type="ECO:0000259" key="7">
    <source>
        <dbReference type="Pfam" id="PF13847"/>
    </source>
</evidence>
<gene>
    <name evidence="5" type="primary">EFM4</name>
    <name evidence="9" type="ORF">EG327_010539</name>
    <name evidence="8" type="ORF">EG328_007008</name>
</gene>
<dbReference type="HAMAP" id="MF_03188">
    <property type="entry name" value="Methyltr_EFM4"/>
    <property type="match status" value="1"/>
</dbReference>
<sequence>MSSPKPSHLDPSDLGTKKYWDEAYEREIDNHAEAPEDEGTIWFSDSGAEEKMIDFLEEYADSAQLYKDNSEEHGMQATTFLDLGTGNGHLLFALRDAGWEGHMVGVDYSAASIRLARQIGQQRLSASTSIRNEGEPMDGDSESTENAADHDYEEIGGCNLPVQFEEYDTLNPTPLPHSPQDGFDVLLDKGTFDAISLSSETDTSGRRTCELYSHCILPLLKPNGIFLITSCNWTEEELRSWFEKESTNDYKFKFHDRIKYPSFTFGGHKGQSVVTLCFEKTETTS</sequence>
<dbReference type="SUPFAM" id="SSF53335">
    <property type="entry name" value="S-adenosyl-L-methionine-dependent methyltransferases"/>
    <property type="match status" value="1"/>
</dbReference>
<evidence type="ECO:0000256" key="3">
    <source>
        <dbReference type="ARBA" id="ARBA00022679"/>
    </source>
</evidence>
<dbReference type="Gene3D" id="3.40.50.150">
    <property type="entry name" value="Vaccinia Virus protein VP39"/>
    <property type="match status" value="1"/>
</dbReference>
<dbReference type="InterPro" id="IPR025714">
    <property type="entry name" value="Methyltranfer_dom"/>
</dbReference>
<dbReference type="CDD" id="cd02440">
    <property type="entry name" value="AdoMet_MTases"/>
    <property type="match status" value="1"/>
</dbReference>
<keyword evidence="3 5" id="KW-0808">Transferase</keyword>
<dbReference type="Proteomes" id="UP000490939">
    <property type="component" value="Unassembled WGS sequence"/>
</dbReference>
<evidence type="ECO:0000313" key="9">
    <source>
        <dbReference type="EMBL" id="KAE9991972.1"/>
    </source>
</evidence>
<dbReference type="PANTHER" id="PTHR12843">
    <property type="entry name" value="PROTEIN-LYSINE N-METHYLTRANSFERASE METTL10"/>
    <property type="match status" value="1"/>
</dbReference>
<evidence type="ECO:0000256" key="6">
    <source>
        <dbReference type="SAM" id="MobiDB-lite"/>
    </source>
</evidence>
<reference evidence="8 10" key="1">
    <citation type="submission" date="2018-12" db="EMBL/GenBank/DDBJ databases">
        <title>Venturia inaequalis Genome Resource.</title>
        <authorList>
            <person name="Lichtner F.J."/>
        </authorList>
    </citation>
    <scope>NUCLEOTIDE SEQUENCE [LARGE SCALE GENOMIC DNA]</scope>
    <source>
        <strain evidence="8 10">120213</strain>
        <strain evidence="9 11">DMI_063113</strain>
    </source>
</reference>
<evidence type="ECO:0000313" key="8">
    <source>
        <dbReference type="EMBL" id="KAE9969211.1"/>
    </source>
</evidence>
<comment type="similarity">
    <text evidence="5">Belongs to the class I-like SAM-binding methyltransferase superfamily. EFM4 family.</text>
</comment>
<organism evidence="8 10">
    <name type="scientific">Venturia inaequalis</name>
    <name type="common">Apple scab fungus</name>
    <dbReference type="NCBI Taxonomy" id="5025"/>
    <lineage>
        <taxon>Eukaryota</taxon>
        <taxon>Fungi</taxon>
        <taxon>Dikarya</taxon>
        <taxon>Ascomycota</taxon>
        <taxon>Pezizomycotina</taxon>
        <taxon>Dothideomycetes</taxon>
        <taxon>Pleosporomycetidae</taxon>
        <taxon>Venturiales</taxon>
        <taxon>Venturiaceae</taxon>
        <taxon>Venturia</taxon>
    </lineage>
</organism>
<dbReference type="EMBL" id="WNWR01000076">
    <property type="protein sequence ID" value="KAE9991972.1"/>
    <property type="molecule type" value="Genomic_DNA"/>
</dbReference>
<feature type="domain" description="Methyltransferase" evidence="7">
    <location>
        <begin position="77"/>
        <end position="123"/>
    </location>
</feature>
<evidence type="ECO:0000256" key="2">
    <source>
        <dbReference type="ARBA" id="ARBA00022603"/>
    </source>
</evidence>
<dbReference type="AlphaFoldDB" id="A0A8H3UER0"/>
<evidence type="ECO:0000256" key="4">
    <source>
        <dbReference type="ARBA" id="ARBA00022691"/>
    </source>
</evidence>
<feature type="region of interest" description="Disordered" evidence="6">
    <location>
        <begin position="126"/>
        <end position="147"/>
    </location>
</feature>
<keyword evidence="1 5" id="KW-0963">Cytoplasm</keyword>
<comment type="subcellular location">
    <subcellularLocation>
        <location evidence="5">Cytoplasm</location>
    </subcellularLocation>
</comment>
<dbReference type="GO" id="GO:0016279">
    <property type="term" value="F:protein-lysine N-methyltransferase activity"/>
    <property type="evidence" value="ECO:0007669"/>
    <property type="project" value="UniProtKB-UniRule"/>
</dbReference>
<dbReference type="InterPro" id="IPR026635">
    <property type="entry name" value="Efm4/METTL10"/>
</dbReference>
<dbReference type="GO" id="GO:0005737">
    <property type="term" value="C:cytoplasm"/>
    <property type="evidence" value="ECO:0007669"/>
    <property type="project" value="UniProtKB-SubCell"/>
</dbReference>
<dbReference type="GO" id="GO:0032259">
    <property type="term" value="P:methylation"/>
    <property type="evidence" value="ECO:0007669"/>
    <property type="project" value="UniProtKB-KW"/>
</dbReference>
<evidence type="ECO:0000256" key="1">
    <source>
        <dbReference type="ARBA" id="ARBA00022490"/>
    </source>
</evidence>
<dbReference type="OrthoDB" id="10069295at2759"/>
<dbReference type="InterPro" id="IPR029063">
    <property type="entry name" value="SAM-dependent_MTases_sf"/>
</dbReference>
<evidence type="ECO:0000313" key="11">
    <source>
        <dbReference type="Proteomes" id="UP000490939"/>
    </source>
</evidence>